<comment type="caution">
    <text evidence="2">The sequence shown here is derived from an EMBL/GenBank/DDBJ whole genome shotgun (WGS) entry which is preliminary data.</text>
</comment>
<name>A0A3D5J629_9FLAO</name>
<feature type="domain" description="DSBA-like thioredoxin" evidence="1">
    <location>
        <begin position="26"/>
        <end position="227"/>
    </location>
</feature>
<dbReference type="PANTHER" id="PTHR13887">
    <property type="entry name" value="GLUTATHIONE S-TRANSFERASE KAPPA"/>
    <property type="match status" value="1"/>
</dbReference>
<dbReference type="Proteomes" id="UP000264330">
    <property type="component" value="Unassembled WGS sequence"/>
</dbReference>
<dbReference type="Gene3D" id="3.40.30.10">
    <property type="entry name" value="Glutaredoxin"/>
    <property type="match status" value="1"/>
</dbReference>
<dbReference type="InterPro" id="IPR036249">
    <property type="entry name" value="Thioredoxin-like_sf"/>
</dbReference>
<protein>
    <submittedName>
        <fullName evidence="2">DsbA family oxidoreductase</fullName>
    </submittedName>
</protein>
<accession>A0A3D5J629</accession>
<dbReference type="PANTHER" id="PTHR13887:SF41">
    <property type="entry name" value="THIOREDOXIN SUPERFAMILY PROTEIN"/>
    <property type="match status" value="1"/>
</dbReference>
<dbReference type="AlphaFoldDB" id="A0A3D5J629"/>
<organism evidence="2 3">
    <name type="scientific">Zunongwangia profunda</name>
    <dbReference type="NCBI Taxonomy" id="398743"/>
    <lineage>
        <taxon>Bacteria</taxon>
        <taxon>Pseudomonadati</taxon>
        <taxon>Bacteroidota</taxon>
        <taxon>Flavobacteriia</taxon>
        <taxon>Flavobacteriales</taxon>
        <taxon>Flavobacteriaceae</taxon>
        <taxon>Zunongwangia</taxon>
    </lineage>
</organism>
<evidence type="ECO:0000313" key="3">
    <source>
        <dbReference type="Proteomes" id="UP000264330"/>
    </source>
</evidence>
<sequence length="253" mass="28431">MHCGKVVVNFPPGKITSGKLKRFMKVSIWSDVRCPFCYIGKKKFEDALEKFSNKHEVVIVWKSFQLDPSLKTDTHTSMLDYFVKTKGVSEEQAMQMFSGATKMAEETGIAMNIQKGILANSFNAHRLIQFAKTRGLGNEVKEALFKIHFEEGKNIDDISILSEVAVSIGLDAEEVKQVLKSDDFAYEVKQDEMEARNIGVRGVPFFVFDDKYAISGAQPVEAFLQTLEKVWEENKSELKISEGDSCSSEGNCD</sequence>
<proteinExistence type="predicted"/>
<evidence type="ECO:0000259" key="1">
    <source>
        <dbReference type="Pfam" id="PF01323"/>
    </source>
</evidence>
<dbReference type="OMA" id="QKYAISG"/>
<dbReference type="CDD" id="cd03024">
    <property type="entry name" value="DsbA_FrnE"/>
    <property type="match status" value="1"/>
</dbReference>
<dbReference type="RefSeq" id="WP_013070931.1">
    <property type="nucleotide sequence ID" value="NZ_CALFQJ010000056.1"/>
</dbReference>
<dbReference type="GO" id="GO:0016491">
    <property type="term" value="F:oxidoreductase activity"/>
    <property type="evidence" value="ECO:0007669"/>
    <property type="project" value="InterPro"/>
</dbReference>
<dbReference type="Pfam" id="PF01323">
    <property type="entry name" value="DSBA"/>
    <property type="match status" value="1"/>
</dbReference>
<evidence type="ECO:0000313" key="2">
    <source>
        <dbReference type="EMBL" id="HCV82892.1"/>
    </source>
</evidence>
<gene>
    <name evidence="2" type="ORF">DGQ38_17780</name>
</gene>
<dbReference type="EMBL" id="DPMF01000407">
    <property type="protein sequence ID" value="HCV82892.1"/>
    <property type="molecule type" value="Genomic_DNA"/>
</dbReference>
<dbReference type="InterPro" id="IPR001853">
    <property type="entry name" value="DSBA-like_thioredoxin_dom"/>
</dbReference>
<dbReference type="SUPFAM" id="SSF52833">
    <property type="entry name" value="Thioredoxin-like"/>
    <property type="match status" value="1"/>
</dbReference>
<reference evidence="2 3" key="1">
    <citation type="journal article" date="2018" name="Nat. Biotechnol.">
        <title>A standardized bacterial taxonomy based on genome phylogeny substantially revises the tree of life.</title>
        <authorList>
            <person name="Parks D.H."/>
            <person name="Chuvochina M."/>
            <person name="Waite D.W."/>
            <person name="Rinke C."/>
            <person name="Skarshewski A."/>
            <person name="Chaumeil P.A."/>
            <person name="Hugenholtz P."/>
        </authorList>
    </citation>
    <scope>NUCLEOTIDE SEQUENCE [LARGE SCALE GENOMIC DNA]</scope>
    <source>
        <strain evidence="2">UBA9359</strain>
    </source>
</reference>